<reference evidence="9" key="1">
    <citation type="submission" date="2021-07" db="EMBL/GenBank/DDBJ databases">
        <title>Complete genome sequencing of a Clostridium isolate.</title>
        <authorList>
            <person name="Ueki A."/>
            <person name="Tonouchi A."/>
        </authorList>
    </citation>
    <scope>NUCLEOTIDE SEQUENCE [LARGE SCALE GENOMIC DNA]</scope>
    <source>
        <strain evidence="9">C5S11</strain>
    </source>
</reference>
<name>A0ABN6J233_9CLOT</name>
<keyword evidence="1 5" id="KW-0699">rRNA-binding</keyword>
<comment type="subunit">
    <text evidence="5">Part of the 50S ribosomal subunit; part of the 5S rRNA/L5/L18/L25 subcomplex. Contacts the 5S rRNA. Binds to the 5S rRNA independently of L5 and L18.</text>
</comment>
<comment type="function">
    <text evidence="5">This is one of the proteins that binds to the 5S RNA in the ribosome where it forms part of the central protuberance.</text>
</comment>
<protein>
    <recommendedName>
        <fullName evidence="5">Large ribosomal subunit protein bL25</fullName>
    </recommendedName>
    <alternativeName>
        <fullName evidence="5">General stress protein CTC</fullName>
    </alternativeName>
</protein>
<dbReference type="Pfam" id="PF14693">
    <property type="entry name" value="Ribosomal_TL5_C"/>
    <property type="match status" value="1"/>
</dbReference>
<dbReference type="PANTHER" id="PTHR33284">
    <property type="entry name" value="RIBOSOMAL PROTEIN L25/GLN-TRNA SYNTHETASE, ANTI-CODON-BINDING DOMAIN-CONTAINING PROTEIN"/>
    <property type="match status" value="1"/>
</dbReference>
<dbReference type="RefSeq" id="WP_224034636.1">
    <property type="nucleotide sequence ID" value="NZ_AP024849.1"/>
</dbReference>
<keyword evidence="3 5" id="KW-0689">Ribosomal protein</keyword>
<dbReference type="InterPro" id="IPR029751">
    <property type="entry name" value="Ribosomal_L25_dom"/>
</dbReference>
<organism evidence="8 9">
    <name type="scientific">Clostridium gelidum</name>
    <dbReference type="NCBI Taxonomy" id="704125"/>
    <lineage>
        <taxon>Bacteria</taxon>
        <taxon>Bacillati</taxon>
        <taxon>Bacillota</taxon>
        <taxon>Clostridia</taxon>
        <taxon>Eubacteriales</taxon>
        <taxon>Clostridiaceae</taxon>
        <taxon>Clostridium</taxon>
    </lineage>
</organism>
<accession>A0ABN6J233</accession>
<evidence type="ECO:0000256" key="1">
    <source>
        <dbReference type="ARBA" id="ARBA00022730"/>
    </source>
</evidence>
<dbReference type="InterPro" id="IPR020057">
    <property type="entry name" value="Ribosomal_bL25_b-dom"/>
</dbReference>
<dbReference type="Proteomes" id="UP000824633">
    <property type="component" value="Chromosome"/>
</dbReference>
<evidence type="ECO:0000313" key="8">
    <source>
        <dbReference type="EMBL" id="BCZ48370.1"/>
    </source>
</evidence>
<dbReference type="SUPFAM" id="SSF50715">
    <property type="entry name" value="Ribosomal protein L25-like"/>
    <property type="match status" value="1"/>
</dbReference>
<sequence length="196" mass="21388">MEELNLNKRINTVGHSARQERKHGKIPGVIYGNKIGNELFYVDSIALAKELSVSGEHGVLTFNLDGKKKGTAVIKEVQKNALGNKITHIDLEEIAANAKLHTEISIKVIGKEILESKGLLLQTQRDLVKVTCTAENLPKDVELDVSAGTAGTVYTFNDLDLGKDVSFVDDLSTVISSISEDKKEDVEAEVDSEETK</sequence>
<evidence type="ECO:0000313" key="9">
    <source>
        <dbReference type="Proteomes" id="UP000824633"/>
    </source>
</evidence>
<dbReference type="EMBL" id="AP024849">
    <property type="protein sequence ID" value="BCZ48370.1"/>
    <property type="molecule type" value="Genomic_DNA"/>
</dbReference>
<comment type="similarity">
    <text evidence="5">Belongs to the bacterial ribosomal protein bL25 family. CTC subfamily.</text>
</comment>
<dbReference type="Gene3D" id="2.40.240.10">
    <property type="entry name" value="Ribosomal Protein L25, Chain P"/>
    <property type="match status" value="1"/>
</dbReference>
<dbReference type="CDD" id="cd00495">
    <property type="entry name" value="Ribosomal_L25_TL5_CTC"/>
    <property type="match status" value="1"/>
</dbReference>
<dbReference type="Pfam" id="PF01386">
    <property type="entry name" value="Ribosomal_L25p"/>
    <property type="match status" value="1"/>
</dbReference>
<dbReference type="NCBIfam" id="TIGR00731">
    <property type="entry name" value="bL25_bact_ctc"/>
    <property type="match status" value="1"/>
</dbReference>
<dbReference type="InterPro" id="IPR020056">
    <property type="entry name" value="Rbsml_bL25/Gln-tRNA_synth_N"/>
</dbReference>
<dbReference type="InterPro" id="IPR011035">
    <property type="entry name" value="Ribosomal_bL25/Gln-tRNA_synth"/>
</dbReference>
<evidence type="ECO:0000259" key="7">
    <source>
        <dbReference type="Pfam" id="PF14693"/>
    </source>
</evidence>
<dbReference type="PANTHER" id="PTHR33284:SF1">
    <property type="entry name" value="RIBOSOMAL PROTEIN L25_GLN-TRNA SYNTHETASE, ANTI-CODON-BINDING DOMAIN-CONTAINING PROTEIN"/>
    <property type="match status" value="1"/>
</dbReference>
<keyword evidence="9" id="KW-1185">Reference proteome</keyword>
<evidence type="ECO:0000256" key="4">
    <source>
        <dbReference type="ARBA" id="ARBA00023274"/>
    </source>
</evidence>
<feature type="domain" description="Large ribosomal subunit protein bL25 L25" evidence="6">
    <location>
        <begin position="4"/>
        <end position="91"/>
    </location>
</feature>
<evidence type="ECO:0000256" key="3">
    <source>
        <dbReference type="ARBA" id="ARBA00022980"/>
    </source>
</evidence>
<dbReference type="GO" id="GO:0005840">
    <property type="term" value="C:ribosome"/>
    <property type="evidence" value="ECO:0007669"/>
    <property type="project" value="UniProtKB-KW"/>
</dbReference>
<keyword evidence="2 5" id="KW-0694">RNA-binding</keyword>
<dbReference type="InterPro" id="IPR020930">
    <property type="entry name" value="Ribosomal_uL5_bac-type"/>
</dbReference>
<evidence type="ECO:0000256" key="2">
    <source>
        <dbReference type="ARBA" id="ARBA00022884"/>
    </source>
</evidence>
<dbReference type="Gene3D" id="2.170.120.20">
    <property type="entry name" value="Ribosomal protein L25, beta domain"/>
    <property type="match status" value="1"/>
</dbReference>
<dbReference type="HAMAP" id="MF_01334">
    <property type="entry name" value="Ribosomal_bL25_CTC"/>
    <property type="match status" value="1"/>
</dbReference>
<dbReference type="InterPro" id="IPR001021">
    <property type="entry name" value="Ribosomal_bL25_long"/>
</dbReference>
<evidence type="ECO:0000259" key="6">
    <source>
        <dbReference type="Pfam" id="PF01386"/>
    </source>
</evidence>
<keyword evidence="4 5" id="KW-0687">Ribonucleoprotein</keyword>
<dbReference type="InterPro" id="IPR037121">
    <property type="entry name" value="Ribosomal_bL25_C"/>
</dbReference>
<feature type="domain" description="Large ribosomal subunit protein bL25 beta" evidence="7">
    <location>
        <begin position="99"/>
        <end position="180"/>
    </location>
</feature>
<gene>
    <name evidence="8" type="primary">ctc_2</name>
    <name evidence="5" type="synonym">ctc</name>
    <name evidence="5" type="synonym">rplY</name>
    <name evidence="8" type="ORF">psyc5s11_44370</name>
</gene>
<proteinExistence type="inferred from homology"/>
<evidence type="ECO:0000256" key="5">
    <source>
        <dbReference type="HAMAP-Rule" id="MF_01334"/>
    </source>
</evidence>